<reference evidence="2" key="1">
    <citation type="submission" date="2023-03" db="EMBL/GenBank/DDBJ databases">
        <title>Massive genome expansion in bonnet fungi (Mycena s.s.) driven by repeated elements and novel gene families across ecological guilds.</title>
        <authorList>
            <consortium name="Lawrence Berkeley National Laboratory"/>
            <person name="Harder C.B."/>
            <person name="Miyauchi S."/>
            <person name="Viragh M."/>
            <person name="Kuo A."/>
            <person name="Thoen E."/>
            <person name="Andreopoulos B."/>
            <person name="Lu D."/>
            <person name="Skrede I."/>
            <person name="Drula E."/>
            <person name="Henrissat B."/>
            <person name="Morin E."/>
            <person name="Kohler A."/>
            <person name="Barry K."/>
            <person name="LaButti K."/>
            <person name="Morin E."/>
            <person name="Salamov A."/>
            <person name="Lipzen A."/>
            <person name="Mereny Z."/>
            <person name="Hegedus B."/>
            <person name="Baldrian P."/>
            <person name="Stursova M."/>
            <person name="Weitz H."/>
            <person name="Taylor A."/>
            <person name="Grigoriev I.V."/>
            <person name="Nagy L.G."/>
            <person name="Martin F."/>
            <person name="Kauserud H."/>
        </authorList>
    </citation>
    <scope>NUCLEOTIDE SEQUENCE</scope>
    <source>
        <strain evidence="2">CBHHK067</strain>
    </source>
</reference>
<dbReference type="EMBL" id="JARKIE010000062">
    <property type="protein sequence ID" value="KAJ7690863.1"/>
    <property type="molecule type" value="Genomic_DNA"/>
</dbReference>
<keyword evidence="1" id="KW-0732">Signal</keyword>
<feature type="chain" id="PRO_5042116807" evidence="1">
    <location>
        <begin position="19"/>
        <end position="156"/>
    </location>
</feature>
<comment type="caution">
    <text evidence="2">The sequence shown here is derived from an EMBL/GenBank/DDBJ whole genome shotgun (WGS) entry which is preliminary data.</text>
</comment>
<name>A0AAD7DH62_MYCRO</name>
<evidence type="ECO:0000313" key="2">
    <source>
        <dbReference type="EMBL" id="KAJ7690863.1"/>
    </source>
</evidence>
<keyword evidence="3" id="KW-1185">Reference proteome</keyword>
<dbReference type="Proteomes" id="UP001221757">
    <property type="component" value="Unassembled WGS sequence"/>
</dbReference>
<gene>
    <name evidence="2" type="ORF">B0H17DRAFT_935572</name>
</gene>
<dbReference type="Gene3D" id="2.60.120.260">
    <property type="entry name" value="Galactose-binding domain-like"/>
    <property type="match status" value="1"/>
</dbReference>
<dbReference type="AlphaFoldDB" id="A0AAD7DH62"/>
<organism evidence="2 3">
    <name type="scientific">Mycena rosella</name>
    <name type="common">Pink bonnet</name>
    <name type="synonym">Agaricus rosellus</name>
    <dbReference type="NCBI Taxonomy" id="1033263"/>
    <lineage>
        <taxon>Eukaryota</taxon>
        <taxon>Fungi</taxon>
        <taxon>Dikarya</taxon>
        <taxon>Basidiomycota</taxon>
        <taxon>Agaricomycotina</taxon>
        <taxon>Agaricomycetes</taxon>
        <taxon>Agaricomycetidae</taxon>
        <taxon>Agaricales</taxon>
        <taxon>Marasmiineae</taxon>
        <taxon>Mycenaceae</taxon>
        <taxon>Mycena</taxon>
    </lineage>
</organism>
<protein>
    <submittedName>
        <fullName evidence="2">Uncharacterized protein</fullName>
    </submittedName>
</protein>
<proteinExistence type="predicted"/>
<evidence type="ECO:0000256" key="1">
    <source>
        <dbReference type="SAM" id="SignalP"/>
    </source>
</evidence>
<sequence length="156" mass="16437">MHPFCLLPLPLFFQVVSALLNVTVDDTDPSITYQGVWEPSSSHLSSLDFGGGHAVSSDITATATFTFTGVAVYYVVPRWPYAVNTQLSLDGGQGVIVNLTDPNASTTQAGGSESAQSSVAWSATSLSNTTHKLVLSMASTGEFIVSDAFMCVPSRL</sequence>
<feature type="signal peptide" evidence="1">
    <location>
        <begin position="1"/>
        <end position="18"/>
    </location>
</feature>
<evidence type="ECO:0000313" key="3">
    <source>
        <dbReference type="Proteomes" id="UP001221757"/>
    </source>
</evidence>
<accession>A0AAD7DH62</accession>